<evidence type="ECO:0000256" key="2">
    <source>
        <dbReference type="SAM" id="MobiDB-lite"/>
    </source>
</evidence>
<keyword evidence="1" id="KW-0175">Coiled coil</keyword>
<feature type="region of interest" description="Disordered" evidence="2">
    <location>
        <begin position="96"/>
        <end position="121"/>
    </location>
</feature>
<proteinExistence type="predicted"/>
<feature type="compositionally biased region" description="Basic and acidic residues" evidence="2">
    <location>
        <begin position="110"/>
        <end position="119"/>
    </location>
</feature>
<feature type="coiled-coil region" evidence="1">
    <location>
        <begin position="37"/>
        <end position="88"/>
    </location>
</feature>
<evidence type="ECO:0000313" key="4">
    <source>
        <dbReference type="Proteomes" id="UP001233172"/>
    </source>
</evidence>
<dbReference type="Proteomes" id="UP001233172">
    <property type="component" value="Unassembled WGS sequence"/>
</dbReference>
<reference evidence="3" key="2">
    <citation type="submission" date="2023-04" db="EMBL/GenBank/DDBJ databases">
        <authorList>
            <person name="Bu L."/>
            <person name="Lu L."/>
            <person name="Laidemitt M.R."/>
            <person name="Zhang S.M."/>
            <person name="Mutuku M."/>
            <person name="Mkoji G."/>
            <person name="Steinauer M."/>
            <person name="Loker E.S."/>
        </authorList>
    </citation>
    <scope>NUCLEOTIDE SEQUENCE</scope>
    <source>
        <strain evidence="3">KasaAsao</strain>
        <tissue evidence="3">Whole Snail</tissue>
    </source>
</reference>
<accession>A0AAD8EZR7</accession>
<protein>
    <submittedName>
        <fullName evidence="3">Uncharacterized protein</fullName>
    </submittedName>
</protein>
<gene>
    <name evidence="3" type="ORF">Bpfe_024574</name>
</gene>
<evidence type="ECO:0000256" key="1">
    <source>
        <dbReference type="SAM" id="Coils"/>
    </source>
</evidence>
<organism evidence="3 4">
    <name type="scientific">Biomphalaria pfeifferi</name>
    <name type="common">Bloodfluke planorb</name>
    <name type="synonym">Freshwater snail</name>
    <dbReference type="NCBI Taxonomy" id="112525"/>
    <lineage>
        <taxon>Eukaryota</taxon>
        <taxon>Metazoa</taxon>
        <taxon>Spiralia</taxon>
        <taxon>Lophotrochozoa</taxon>
        <taxon>Mollusca</taxon>
        <taxon>Gastropoda</taxon>
        <taxon>Heterobranchia</taxon>
        <taxon>Euthyneura</taxon>
        <taxon>Panpulmonata</taxon>
        <taxon>Hygrophila</taxon>
        <taxon>Lymnaeoidea</taxon>
        <taxon>Planorbidae</taxon>
        <taxon>Biomphalaria</taxon>
    </lineage>
</organism>
<keyword evidence="4" id="KW-1185">Reference proteome</keyword>
<reference evidence="3" key="1">
    <citation type="journal article" date="2023" name="PLoS Negl. Trop. Dis.">
        <title>A genome sequence for Biomphalaria pfeifferi, the major vector snail for the human-infecting parasite Schistosoma mansoni.</title>
        <authorList>
            <person name="Bu L."/>
            <person name="Lu L."/>
            <person name="Laidemitt M.R."/>
            <person name="Zhang S.M."/>
            <person name="Mutuku M."/>
            <person name="Mkoji G."/>
            <person name="Steinauer M."/>
            <person name="Loker E.S."/>
        </authorList>
    </citation>
    <scope>NUCLEOTIDE SEQUENCE</scope>
    <source>
        <strain evidence="3">KasaAsao</strain>
    </source>
</reference>
<comment type="caution">
    <text evidence="3">The sequence shown here is derived from an EMBL/GenBank/DDBJ whole genome shotgun (WGS) entry which is preliminary data.</text>
</comment>
<dbReference type="AlphaFoldDB" id="A0AAD8EZR7"/>
<sequence>MASGTLTHSDIMQKFYEFKDIAADLYKDEAEQRKYVRTRLKRLLEDEEIRKEKEREEIEATFKERMLQEEERRLAREHELAMKALDQKTLEIRQRYRPQSLELNTTPARQDQETEESKTTTHVPIGYTAKRTQKLLIRMKH</sequence>
<name>A0AAD8EZR7_BIOPF</name>
<evidence type="ECO:0000313" key="3">
    <source>
        <dbReference type="EMBL" id="KAK0045995.1"/>
    </source>
</evidence>
<dbReference type="EMBL" id="JASAOG010000172">
    <property type="protein sequence ID" value="KAK0045995.1"/>
    <property type="molecule type" value="Genomic_DNA"/>
</dbReference>